<keyword evidence="2" id="KW-1185">Reference proteome</keyword>
<dbReference type="Pfam" id="PF22397">
    <property type="entry name" value="NADAR-DarT1"/>
    <property type="match status" value="1"/>
</dbReference>
<dbReference type="EMBL" id="JAUHMF010000002">
    <property type="protein sequence ID" value="MDT8898723.1"/>
    <property type="molecule type" value="Genomic_DNA"/>
</dbReference>
<accession>A0ABU3NPF1</accession>
<reference evidence="1 2" key="1">
    <citation type="submission" date="2023-07" db="EMBL/GenBank/DDBJ databases">
        <title>Novel species of Thermanaerothrix with wide hydrolytic capabilities.</title>
        <authorList>
            <person name="Zayulina K.S."/>
            <person name="Podosokorskaya O.A."/>
            <person name="Elcheninov A.G."/>
        </authorList>
    </citation>
    <scope>NUCLEOTIDE SEQUENCE [LARGE SCALE GENOMIC DNA]</scope>
    <source>
        <strain evidence="1 2">4228-RoL</strain>
    </source>
</reference>
<gene>
    <name evidence="1" type="ORF">QYE77_10620</name>
</gene>
<proteinExistence type="predicted"/>
<sequence>MAKRPVFIPNENKPPFVIEKEIEFEWIPGQALSQVQKCIQSFHAALQKEGIEPVLEISSKSPSPLGVRLSAFNLKLKPLGNLEMSVESAFQGSKVFEGGGPFQDLYLAPSKVAKKDPRLSSNGKLIGFRFLEEDFPAEPLTAFYDWLYLNALYKNQSLARELLNYKGFTDIAFNPKKSLNCQARSAALYVALYKNKEIEKVIQDKDYYLKLISNQAEIQ</sequence>
<protein>
    <recommendedName>
        <fullName evidence="3">AMMECR1 domain-containing protein</fullName>
    </recommendedName>
</protein>
<name>A0ABU3NPF1_9CHLR</name>
<evidence type="ECO:0000313" key="1">
    <source>
        <dbReference type="EMBL" id="MDT8898723.1"/>
    </source>
</evidence>
<dbReference type="RefSeq" id="WP_315625385.1">
    <property type="nucleotide sequence ID" value="NZ_JAUHMF010000002.1"/>
</dbReference>
<organism evidence="1 2">
    <name type="scientific">Thermanaerothrix solaris</name>
    <dbReference type="NCBI Taxonomy" id="3058434"/>
    <lineage>
        <taxon>Bacteria</taxon>
        <taxon>Bacillati</taxon>
        <taxon>Chloroflexota</taxon>
        <taxon>Anaerolineae</taxon>
        <taxon>Anaerolineales</taxon>
        <taxon>Anaerolineaceae</taxon>
        <taxon>Thermanaerothrix</taxon>
    </lineage>
</organism>
<evidence type="ECO:0000313" key="2">
    <source>
        <dbReference type="Proteomes" id="UP001254165"/>
    </source>
</evidence>
<comment type="caution">
    <text evidence="1">The sequence shown here is derived from an EMBL/GenBank/DDBJ whole genome shotgun (WGS) entry which is preliminary data.</text>
</comment>
<dbReference type="InterPro" id="IPR053913">
    <property type="entry name" value="NADAR-DarT1"/>
</dbReference>
<evidence type="ECO:0008006" key="3">
    <source>
        <dbReference type="Google" id="ProtNLM"/>
    </source>
</evidence>
<dbReference type="Proteomes" id="UP001254165">
    <property type="component" value="Unassembled WGS sequence"/>
</dbReference>